<accession>A0A0P8C3G8</accession>
<dbReference type="InterPro" id="IPR011990">
    <property type="entry name" value="TPR-like_helical_dom_sf"/>
</dbReference>
<dbReference type="Pfam" id="PF13432">
    <property type="entry name" value="TPR_16"/>
    <property type="match status" value="2"/>
</dbReference>
<sequence length="946" mass="105021">MPIKVPSEQQALPSTVNMTLANASLANASLANAEFANAEFANAELTSTANDIGNDADIISAYLKSLRRQPIQPEIHRALGALYARQQKHSRAICHYQMALLQRPGWSEAAWPLGKLFYRLGCYDQALATYQKILEYTPSCAKTCFAIGVLLEQSGKLGLAIKSYRQAALLNPQYSDAYCYWGSALACLKEYEAAASVYKHAIELMPMDAALHGRLGQVMLVQGDSAGAIAAYNTSLSLNDNFAETYQNLGRLWRRYQDLAKAEDYFRQALKLEPENVSMLNDYASVLLSRGNWADLFDCFRMAIAQQPDWIEAYCKKAMRISGPKAGPETGSGTGSGTGPKKDKDLLQQLQQTSARFLLGLQQAKSATTVAILQERLGQAYSQLGKLSMACDAPSHAEQCYRSALALMPDELAIYRDLGHCLMVQGRRTAAIAIYQAGILQSEQVGKHLSPDNAWVAEGAKQQPMTVEILRSQLQQALVIEPTLKNSEIAGFYHHAHDWLADNGLSPSGKCSGKCSSVECSSQHSQKHSKKHSQKHLDRSEIPSKATRDPACGGVTCQSCMGRLVRQFSPVRVGKRTYHCQPDTPDGGWPFPTFTVTIPQGRAWIAPQTSAWDVCNEIAIFTPDNFLLGDLSRAFPWYLPGCQRHDDIASHPVLQRLTPLPAVQHIPGKVAVLSALSGHIYYHWLFDLLPRIGVLQQDLHRQGLDLDHIDYFVVNSIEKDFQRETLAALGIPLEKVIASDRSPHFQAEQLIVPSFPGHLDWVPPGSMDFLRKAFLSAQSTERGEGTTHRRPGKRFYITREQANYRHVFNETAVIEMLSRFGFVTVALETLTVAEQIELFSEAEVIVAAHGSGLANLVFCRPETVVIECFSPNYVRTDYWMISQYLKLDHYYLIGEGLTCYPLRQILYPSGLTEDFSIDVTALRLLLKTAGITPEQTSFAQSRFGQV</sequence>
<dbReference type="InterPro" id="IPR049625">
    <property type="entry name" value="Glyco_transf_61_cat"/>
</dbReference>
<feature type="repeat" description="TPR" evidence="3">
    <location>
        <begin position="243"/>
        <end position="276"/>
    </location>
</feature>
<feature type="domain" description="Glycosyltransferase 61 catalytic" evidence="5">
    <location>
        <begin position="681"/>
        <end position="866"/>
    </location>
</feature>
<gene>
    <name evidence="6" type="ORF">HLUCCA11_07565</name>
</gene>
<proteinExistence type="predicted"/>
<feature type="repeat" description="TPR" evidence="3">
    <location>
        <begin position="141"/>
        <end position="174"/>
    </location>
</feature>
<evidence type="ECO:0000256" key="4">
    <source>
        <dbReference type="SAM" id="MobiDB-lite"/>
    </source>
</evidence>
<dbReference type="AlphaFoldDB" id="A0A0P8C3G8"/>
<protein>
    <recommendedName>
        <fullName evidence="5">Glycosyltransferase 61 catalytic domain-containing protein</fullName>
    </recommendedName>
</protein>
<feature type="repeat" description="TPR" evidence="3">
    <location>
        <begin position="73"/>
        <end position="106"/>
    </location>
</feature>
<dbReference type="InterPro" id="IPR013105">
    <property type="entry name" value="TPR_2"/>
</dbReference>
<reference evidence="6 7" key="1">
    <citation type="submission" date="2015-09" db="EMBL/GenBank/DDBJ databases">
        <title>Identification and resolution of microdiversity through metagenomic sequencing of parallel consortia.</title>
        <authorList>
            <person name="Nelson W.C."/>
            <person name="Romine M.F."/>
            <person name="Lindemann S.R."/>
        </authorList>
    </citation>
    <scope>NUCLEOTIDE SEQUENCE [LARGE SCALE GENOMIC DNA]</scope>
    <source>
        <strain evidence="6">Ana</strain>
    </source>
</reference>
<dbReference type="InterPro" id="IPR052943">
    <property type="entry name" value="TMTC_O-mannosyl-trnsfr"/>
</dbReference>
<feature type="compositionally biased region" description="Basic residues" evidence="4">
    <location>
        <begin position="525"/>
        <end position="534"/>
    </location>
</feature>
<dbReference type="SUPFAM" id="SSF48452">
    <property type="entry name" value="TPR-like"/>
    <property type="match status" value="2"/>
</dbReference>
<dbReference type="Proteomes" id="UP000050465">
    <property type="component" value="Unassembled WGS sequence"/>
</dbReference>
<dbReference type="SMART" id="SM00028">
    <property type="entry name" value="TPR"/>
    <property type="match status" value="9"/>
</dbReference>
<keyword evidence="2 3" id="KW-0802">TPR repeat</keyword>
<dbReference type="InterPro" id="IPR019734">
    <property type="entry name" value="TPR_rpt"/>
</dbReference>
<dbReference type="GO" id="GO:0016757">
    <property type="term" value="F:glycosyltransferase activity"/>
    <property type="evidence" value="ECO:0007669"/>
    <property type="project" value="InterPro"/>
</dbReference>
<dbReference type="PANTHER" id="PTHR44809">
    <property type="match status" value="1"/>
</dbReference>
<evidence type="ECO:0000259" key="5">
    <source>
        <dbReference type="Pfam" id="PF04577"/>
    </source>
</evidence>
<evidence type="ECO:0000313" key="7">
    <source>
        <dbReference type="Proteomes" id="UP000050465"/>
    </source>
</evidence>
<name>A0A0P8C3G8_9CYAN</name>
<dbReference type="Gene3D" id="1.25.40.10">
    <property type="entry name" value="Tetratricopeptide repeat domain"/>
    <property type="match status" value="3"/>
</dbReference>
<feature type="compositionally biased region" description="Basic and acidic residues" evidence="4">
    <location>
        <begin position="535"/>
        <end position="547"/>
    </location>
</feature>
<evidence type="ECO:0000256" key="3">
    <source>
        <dbReference type="PROSITE-ProRule" id="PRU00339"/>
    </source>
</evidence>
<dbReference type="STRING" id="1666911.HLUCCA11_07565"/>
<dbReference type="PANTHER" id="PTHR44809:SF1">
    <property type="entry name" value="PROTEIN O-MANNOSYL-TRANSFERASE TMTC1"/>
    <property type="match status" value="1"/>
</dbReference>
<evidence type="ECO:0000313" key="6">
    <source>
        <dbReference type="EMBL" id="KPQ36060.1"/>
    </source>
</evidence>
<dbReference type="Pfam" id="PF04577">
    <property type="entry name" value="Glyco_transf_61"/>
    <property type="match status" value="1"/>
</dbReference>
<dbReference type="EMBL" id="LJZR01000008">
    <property type="protein sequence ID" value="KPQ36060.1"/>
    <property type="molecule type" value="Genomic_DNA"/>
</dbReference>
<evidence type="ECO:0000256" key="1">
    <source>
        <dbReference type="ARBA" id="ARBA00022737"/>
    </source>
</evidence>
<evidence type="ECO:0000256" key="2">
    <source>
        <dbReference type="ARBA" id="ARBA00022803"/>
    </source>
</evidence>
<feature type="repeat" description="TPR" evidence="3">
    <location>
        <begin position="107"/>
        <end position="140"/>
    </location>
</feature>
<dbReference type="PROSITE" id="PS50293">
    <property type="entry name" value="TPR_REGION"/>
    <property type="match status" value="1"/>
</dbReference>
<dbReference type="PROSITE" id="PS50005">
    <property type="entry name" value="TPR"/>
    <property type="match status" value="5"/>
</dbReference>
<organism evidence="6 7">
    <name type="scientific">Phormidesmis priestleyi Ana</name>
    <dbReference type="NCBI Taxonomy" id="1666911"/>
    <lineage>
        <taxon>Bacteria</taxon>
        <taxon>Bacillati</taxon>
        <taxon>Cyanobacteriota</taxon>
        <taxon>Cyanophyceae</taxon>
        <taxon>Leptolyngbyales</taxon>
        <taxon>Leptolyngbyaceae</taxon>
        <taxon>Phormidesmis</taxon>
    </lineage>
</organism>
<dbReference type="Pfam" id="PF07719">
    <property type="entry name" value="TPR_2"/>
    <property type="match status" value="1"/>
</dbReference>
<comment type="caution">
    <text evidence="6">The sequence shown here is derived from an EMBL/GenBank/DDBJ whole genome shotgun (WGS) entry which is preliminary data.</text>
</comment>
<feature type="repeat" description="TPR" evidence="3">
    <location>
        <begin position="175"/>
        <end position="208"/>
    </location>
</feature>
<feature type="region of interest" description="Disordered" evidence="4">
    <location>
        <begin position="522"/>
        <end position="547"/>
    </location>
</feature>
<keyword evidence="1" id="KW-0677">Repeat</keyword>